<dbReference type="AlphaFoldDB" id="A0A0F9FXY7"/>
<evidence type="ECO:0000313" key="1">
    <source>
        <dbReference type="EMBL" id="KKL83116.1"/>
    </source>
</evidence>
<protein>
    <submittedName>
        <fullName evidence="1">Uncharacterized protein</fullName>
    </submittedName>
</protein>
<name>A0A0F9FXY7_9ZZZZ</name>
<accession>A0A0F9FXY7</accession>
<comment type="caution">
    <text evidence="1">The sequence shown here is derived from an EMBL/GenBank/DDBJ whole genome shotgun (WGS) entry which is preliminary data.</text>
</comment>
<dbReference type="EMBL" id="LAZR01022077">
    <property type="protein sequence ID" value="KKL83116.1"/>
    <property type="molecule type" value="Genomic_DNA"/>
</dbReference>
<gene>
    <name evidence="1" type="ORF">LCGC14_1977960</name>
</gene>
<proteinExistence type="predicted"/>
<reference evidence="1" key="1">
    <citation type="journal article" date="2015" name="Nature">
        <title>Complex archaea that bridge the gap between prokaryotes and eukaryotes.</title>
        <authorList>
            <person name="Spang A."/>
            <person name="Saw J.H."/>
            <person name="Jorgensen S.L."/>
            <person name="Zaremba-Niedzwiedzka K."/>
            <person name="Martijn J."/>
            <person name="Lind A.E."/>
            <person name="van Eijk R."/>
            <person name="Schleper C."/>
            <person name="Guy L."/>
            <person name="Ettema T.J."/>
        </authorList>
    </citation>
    <scope>NUCLEOTIDE SEQUENCE</scope>
</reference>
<organism evidence="1">
    <name type="scientific">marine sediment metagenome</name>
    <dbReference type="NCBI Taxonomy" id="412755"/>
    <lineage>
        <taxon>unclassified sequences</taxon>
        <taxon>metagenomes</taxon>
        <taxon>ecological metagenomes</taxon>
    </lineage>
</organism>
<sequence>MSVPVIVSDVVWNLKAESETKELKTELEQCNVTVIEITTSGFTGTIDIQGKVHELANYSNIPYIRQDQAVTQFPSVTQLSYSGSGVYRYVILGWWRRFKIVMTRTAGTITLAVAGSTTGQVFPVAPSEIADIVASLVIIEQETYETETHVHNHEKWFGAAAVANGEIHVADRLGPGISPFALLSGNDDWGDWVQILGSDDTPIRTGMTLYDAHRFMVTTTNSTSPFNIQFVEGESADIAAKIAAEDMGETPYISSTNNADSGVADLVFEREATGTKLWARSICIGMTAKTLNLYLGIHEYVR</sequence>